<dbReference type="InterPro" id="IPR045854">
    <property type="entry name" value="NO2/SO3_Rdtase_4Fe4S_sf"/>
</dbReference>
<comment type="caution">
    <text evidence="10">The sequence shown here is derived from an EMBL/GenBank/DDBJ whole genome shotgun (WGS) entry which is preliminary data.</text>
</comment>
<keyword evidence="5 10" id="KW-0560">Oxidoreductase</keyword>
<dbReference type="InterPro" id="IPR005117">
    <property type="entry name" value="NiRdtase/SiRdtase_haem-b_fer"/>
</dbReference>
<evidence type="ECO:0000313" key="10">
    <source>
        <dbReference type="EMBL" id="MPL58655.1"/>
    </source>
</evidence>
<dbReference type="EMBL" id="VSSQ01000007">
    <property type="protein sequence ID" value="MPL58655.1"/>
    <property type="molecule type" value="Genomic_DNA"/>
</dbReference>
<dbReference type="GO" id="GO:0051539">
    <property type="term" value="F:4 iron, 4 sulfur cluster binding"/>
    <property type="evidence" value="ECO:0007669"/>
    <property type="project" value="UniProtKB-KW"/>
</dbReference>
<dbReference type="PRINTS" id="PR00397">
    <property type="entry name" value="SIROHAEM"/>
</dbReference>
<name>A0A644SVK1_9ZZZZ</name>
<dbReference type="EC" id="1.8.7.1" evidence="10"/>
<keyword evidence="3" id="KW-0349">Heme</keyword>
<organism evidence="10">
    <name type="scientific">bioreactor metagenome</name>
    <dbReference type="NCBI Taxonomy" id="1076179"/>
    <lineage>
        <taxon>unclassified sequences</taxon>
        <taxon>metagenomes</taxon>
        <taxon>ecological metagenomes</taxon>
    </lineage>
</organism>
<keyword evidence="2" id="KW-0004">4Fe-4S</keyword>
<dbReference type="PROSITE" id="PS00365">
    <property type="entry name" value="NIR_SIR"/>
    <property type="match status" value="1"/>
</dbReference>
<dbReference type="InterPro" id="IPR036136">
    <property type="entry name" value="Nit/Sulf_reduc_fer-like_dom_sf"/>
</dbReference>
<dbReference type="InterPro" id="IPR051329">
    <property type="entry name" value="NIR_SIR_4Fe-4S"/>
</dbReference>
<dbReference type="PANTHER" id="PTHR32439:SF0">
    <property type="entry name" value="FERREDOXIN--NITRITE REDUCTASE, CHLOROPLASTIC"/>
    <property type="match status" value="1"/>
</dbReference>
<feature type="domain" description="Nitrite/Sulfite reductase ferredoxin-like" evidence="9">
    <location>
        <begin position="58"/>
        <end position="120"/>
    </location>
</feature>
<dbReference type="SUPFAM" id="SSF56014">
    <property type="entry name" value="Nitrite and sulphite reductase 4Fe-4S domain-like"/>
    <property type="match status" value="2"/>
</dbReference>
<dbReference type="GO" id="GO:0046872">
    <property type="term" value="F:metal ion binding"/>
    <property type="evidence" value="ECO:0007669"/>
    <property type="project" value="UniProtKB-KW"/>
</dbReference>
<dbReference type="SUPFAM" id="SSF55124">
    <property type="entry name" value="Nitrite/Sulfite reductase N-terminal domain-like"/>
    <property type="match status" value="2"/>
</dbReference>
<feature type="domain" description="Nitrite/sulphite reductase 4Fe-4S" evidence="8">
    <location>
        <begin position="131"/>
        <end position="281"/>
    </location>
</feature>
<evidence type="ECO:0000256" key="1">
    <source>
        <dbReference type="ARBA" id="ARBA00010429"/>
    </source>
</evidence>
<sequence length="523" mass="57366">MNMKNTIALNATELAKLEKDGLNVVKDIGKFSKEGFAALTAADFDRLKYVGLYIQRPKTDEKFMLRVKIPAGQLNTNQARVLAHIAEAYGHGVFDVTNRHSIQFHWIGIEDVPAIFKALDLVQLTTLQAAGDCPRSIVANPLDGYDPDEFLDTRGIFKQLNDFFHNNRDFSNLPRKYKIAVSGGLYNSVNAELNDVAFVPAVKTVDGNEAKGFNVLVGGGLSREPHLAKKLDIFVLPDEVLKVAAGVGSLFRDYGYREKRNHARLKFLIEDWGLGKFQAKLLKLTGPLQSAGTPVSKGWNAGRFFGFNNQKQAGLSYLGIAVVSGRLAASELREIARLADDYGDGSLRTTNSQDLIILNIPNSAAEQLEKEPFFIKQKSLWNSLNAYTGVCTGNEFCPFGLVETKTCVKKIADKLEEAVGTDIPLRVHISGCGHSCGQPQIADIGLQGAVYSRDGKPYSGFEVWVGGKLGDGARFGKKLLGTVGTDEISEVLADLVKSYRQEALSRETFAEYIHRATLKKITA</sequence>
<dbReference type="AlphaFoldDB" id="A0A644SVK1"/>
<keyword evidence="7" id="KW-0411">Iron-sulfur</keyword>
<evidence type="ECO:0000256" key="7">
    <source>
        <dbReference type="ARBA" id="ARBA00023014"/>
    </source>
</evidence>
<dbReference type="Gene3D" id="3.90.480.20">
    <property type="match status" value="1"/>
</dbReference>
<evidence type="ECO:0000256" key="4">
    <source>
        <dbReference type="ARBA" id="ARBA00022723"/>
    </source>
</evidence>
<evidence type="ECO:0000256" key="5">
    <source>
        <dbReference type="ARBA" id="ARBA00023002"/>
    </source>
</evidence>
<dbReference type="Gene3D" id="3.30.413.10">
    <property type="entry name" value="Sulfite Reductase Hemoprotein, domain 1"/>
    <property type="match status" value="2"/>
</dbReference>
<proteinExistence type="inferred from homology"/>
<keyword evidence="4" id="KW-0479">Metal-binding</keyword>
<dbReference type="GO" id="GO:0050311">
    <property type="term" value="F:sulfite reductase (ferredoxin) activity"/>
    <property type="evidence" value="ECO:0007669"/>
    <property type="project" value="UniProtKB-EC"/>
</dbReference>
<evidence type="ECO:0000256" key="3">
    <source>
        <dbReference type="ARBA" id="ARBA00022617"/>
    </source>
</evidence>
<reference evidence="10" key="1">
    <citation type="submission" date="2019-08" db="EMBL/GenBank/DDBJ databases">
        <authorList>
            <person name="Kucharzyk K."/>
            <person name="Murdoch R.W."/>
            <person name="Higgins S."/>
            <person name="Loffler F."/>
        </authorList>
    </citation>
    <scope>NUCLEOTIDE SEQUENCE</scope>
</reference>
<feature type="domain" description="Nitrite/Sulfite reductase ferredoxin-like" evidence="9">
    <location>
        <begin position="310"/>
        <end position="371"/>
    </location>
</feature>
<dbReference type="PANTHER" id="PTHR32439">
    <property type="entry name" value="FERREDOXIN--NITRITE REDUCTASE, CHLOROPLASTIC"/>
    <property type="match status" value="1"/>
</dbReference>
<dbReference type="Pfam" id="PF03460">
    <property type="entry name" value="NIR_SIR_ferr"/>
    <property type="match status" value="2"/>
</dbReference>
<comment type="similarity">
    <text evidence="1">Belongs to the nitrite and sulfite reductase 4Fe-4S domain family.</text>
</comment>
<dbReference type="InterPro" id="IPR006066">
    <property type="entry name" value="NO2/SO3_Rdtase_FeS/sirohaem_BS"/>
</dbReference>
<accession>A0A644SVK1</accession>
<gene>
    <name evidence="10" type="primary">sir_1</name>
    <name evidence="10" type="ORF">SDC9_04197</name>
</gene>
<protein>
    <submittedName>
        <fullName evidence="10">Sulfite reductase [ferredoxin]</fullName>
        <ecNumber evidence="10">1.8.7.1</ecNumber>
    </submittedName>
</protein>
<evidence type="ECO:0000259" key="8">
    <source>
        <dbReference type="Pfam" id="PF01077"/>
    </source>
</evidence>
<dbReference type="InterPro" id="IPR006067">
    <property type="entry name" value="NO2/SO3_Rdtase_4Fe4S_dom"/>
</dbReference>
<evidence type="ECO:0000256" key="6">
    <source>
        <dbReference type="ARBA" id="ARBA00023004"/>
    </source>
</evidence>
<dbReference type="Pfam" id="PF01077">
    <property type="entry name" value="NIR_SIR"/>
    <property type="match status" value="2"/>
</dbReference>
<feature type="domain" description="Nitrite/sulphite reductase 4Fe-4S" evidence="8">
    <location>
        <begin position="390"/>
        <end position="521"/>
    </location>
</feature>
<evidence type="ECO:0000256" key="2">
    <source>
        <dbReference type="ARBA" id="ARBA00022485"/>
    </source>
</evidence>
<evidence type="ECO:0000259" key="9">
    <source>
        <dbReference type="Pfam" id="PF03460"/>
    </source>
</evidence>
<dbReference type="GO" id="GO:0020037">
    <property type="term" value="F:heme binding"/>
    <property type="evidence" value="ECO:0007669"/>
    <property type="project" value="InterPro"/>
</dbReference>
<keyword evidence="6" id="KW-0408">Iron</keyword>